<comment type="caution">
    <text evidence="9">The sequence shown here is derived from an EMBL/GenBank/DDBJ whole genome shotgun (WGS) entry which is preliminary data.</text>
</comment>
<dbReference type="GO" id="GO:0005829">
    <property type="term" value="C:cytosol"/>
    <property type="evidence" value="ECO:0007669"/>
    <property type="project" value="TreeGrafter"/>
</dbReference>
<evidence type="ECO:0000256" key="3">
    <source>
        <dbReference type="ARBA" id="ARBA00022432"/>
    </source>
</evidence>
<gene>
    <name evidence="7" type="primary">pgi</name>
    <name evidence="9" type="ORF">CHU93_16650</name>
</gene>
<evidence type="ECO:0000256" key="6">
    <source>
        <dbReference type="ARBA" id="ARBA00029321"/>
    </source>
</evidence>
<dbReference type="GO" id="GO:0048029">
    <property type="term" value="F:monosaccharide binding"/>
    <property type="evidence" value="ECO:0007669"/>
    <property type="project" value="TreeGrafter"/>
</dbReference>
<dbReference type="GO" id="GO:0051156">
    <property type="term" value="P:glucose 6-phosphate metabolic process"/>
    <property type="evidence" value="ECO:0007669"/>
    <property type="project" value="TreeGrafter"/>
</dbReference>
<proteinExistence type="inferred from homology"/>
<dbReference type="PROSITE" id="PS51463">
    <property type="entry name" value="P_GLUCOSE_ISOMERASE_3"/>
    <property type="match status" value="1"/>
</dbReference>
<evidence type="ECO:0000256" key="8">
    <source>
        <dbReference type="RuleBase" id="RU000612"/>
    </source>
</evidence>
<dbReference type="HAMAP" id="MF_00473">
    <property type="entry name" value="G6P_isomerase"/>
    <property type="match status" value="1"/>
</dbReference>
<keyword evidence="7" id="KW-0963">Cytoplasm</keyword>
<evidence type="ECO:0000313" key="10">
    <source>
        <dbReference type="Proteomes" id="UP000216991"/>
    </source>
</evidence>
<evidence type="ECO:0000256" key="1">
    <source>
        <dbReference type="ARBA" id="ARBA00004926"/>
    </source>
</evidence>
<dbReference type="InterPro" id="IPR046348">
    <property type="entry name" value="SIS_dom_sf"/>
</dbReference>
<dbReference type="UniPathway" id="UPA00109">
    <property type="reaction ID" value="UER00181"/>
</dbReference>
<evidence type="ECO:0000313" key="9">
    <source>
        <dbReference type="EMBL" id="OYQ24052.1"/>
    </source>
</evidence>
<name>A0A255Y490_9SPHN</name>
<comment type="subcellular location">
    <subcellularLocation>
        <location evidence="7">Cytoplasm</location>
    </subcellularLocation>
</comment>
<dbReference type="Gene3D" id="1.10.1390.10">
    <property type="match status" value="1"/>
</dbReference>
<comment type="function">
    <text evidence="7">Catalyzes the reversible isomerization of glucose-6-phosphate to fructose-6-phosphate.</text>
</comment>
<organism evidence="9 10">
    <name type="scientific">Sandarakinorhabdus cyanobacteriorum</name>
    <dbReference type="NCBI Taxonomy" id="1981098"/>
    <lineage>
        <taxon>Bacteria</taxon>
        <taxon>Pseudomonadati</taxon>
        <taxon>Pseudomonadota</taxon>
        <taxon>Alphaproteobacteria</taxon>
        <taxon>Sphingomonadales</taxon>
        <taxon>Sphingosinicellaceae</taxon>
        <taxon>Sandarakinorhabdus</taxon>
    </lineage>
</organism>
<evidence type="ECO:0000256" key="2">
    <source>
        <dbReference type="ARBA" id="ARBA00006604"/>
    </source>
</evidence>
<dbReference type="NCBIfam" id="NF001211">
    <property type="entry name" value="PRK00179.1"/>
    <property type="match status" value="1"/>
</dbReference>
<reference evidence="9 10" key="1">
    <citation type="submission" date="2017-07" db="EMBL/GenBank/DDBJ databases">
        <title>Sandarakinorhabdus cyanobacteriorum sp. nov., a novel bacterium isolated from cyanobacterial aggregates in a eutrophic lake.</title>
        <authorList>
            <person name="Cai H."/>
        </authorList>
    </citation>
    <scope>NUCLEOTIDE SEQUENCE [LARGE SCALE GENOMIC DNA]</scope>
    <source>
        <strain evidence="9 10">TH057</strain>
    </source>
</reference>
<dbReference type="Proteomes" id="UP000216991">
    <property type="component" value="Unassembled WGS sequence"/>
</dbReference>
<comment type="pathway">
    <text evidence="1 7 8">Carbohydrate degradation; glycolysis; D-glyceraldehyde 3-phosphate and glycerone phosphate from D-glucose: step 2/4.</text>
</comment>
<sequence length="505" mass="52259">MDHLAALRAAGAQPVDIPSLFVGEPDRLDRLSLTVAGLHADLSRLALPLPILDQLLAAATAADLPGWRARLFAGEIVNPSEGRAATHMAERGQGRADHVATAAASATAVAACAEALRSAGVRDVIHIGIGGSALGPALLIDALGRDGDGPNIHVVANIDGEALARAMAACDPHRTRLVIVSKTFTTAETMTNAQSALDWLAAHGVADPRAGCIAITARPDRARAWGAGTVLDFATSVGGRYSLWSAVGLPLALRCGPATLAALRAGAAAMDAHFRDAPLASNLPVLAALADVWAAHAQGQQTRAVFAYDERLRLLPSYLQQLEMESNGKRVSRDGDPLPGASAAITWGGTGTDAQHAVFQLLHQGTAIGPIEFIGVKQPGHGLPATHHRQLLANMLAQGAALLKGRSFDAALALSGGDPALARAKTFPGNRPSATLLLDRLDAETLGALIAFYEHRTFAAAVLLGLNPFDQWGVELGKEMANALIAGEDLGFDPSTARLVALAGL</sequence>
<dbReference type="PRINTS" id="PR00662">
    <property type="entry name" value="G6PISOMERASE"/>
</dbReference>
<keyword evidence="4 7" id="KW-0324">Glycolysis</keyword>
<feature type="active site" description="Proton donor" evidence="7">
    <location>
        <position position="325"/>
    </location>
</feature>
<dbReference type="Gene3D" id="3.40.50.10490">
    <property type="entry name" value="Glucose-6-phosphate isomerase like protein, domain 1"/>
    <property type="match status" value="2"/>
</dbReference>
<dbReference type="PANTHER" id="PTHR11469">
    <property type="entry name" value="GLUCOSE-6-PHOSPHATE ISOMERASE"/>
    <property type="match status" value="1"/>
</dbReference>
<feature type="active site" evidence="7">
    <location>
        <position position="356"/>
    </location>
</feature>
<feature type="active site" evidence="7">
    <location>
        <position position="478"/>
    </location>
</feature>
<dbReference type="Pfam" id="PF00342">
    <property type="entry name" value="PGI"/>
    <property type="match status" value="1"/>
</dbReference>
<evidence type="ECO:0000256" key="7">
    <source>
        <dbReference type="HAMAP-Rule" id="MF_00473"/>
    </source>
</evidence>
<keyword evidence="3 7" id="KW-0312">Gluconeogenesis</keyword>
<dbReference type="GO" id="GO:0004347">
    <property type="term" value="F:glucose-6-phosphate isomerase activity"/>
    <property type="evidence" value="ECO:0007669"/>
    <property type="project" value="UniProtKB-UniRule"/>
</dbReference>
<dbReference type="InterPro" id="IPR001672">
    <property type="entry name" value="G6P_Isomerase"/>
</dbReference>
<protein>
    <recommendedName>
        <fullName evidence="7">Glucose-6-phosphate isomerase</fullName>
        <shortName evidence="7">GPI</shortName>
        <ecNumber evidence="7">5.3.1.9</ecNumber>
    </recommendedName>
    <alternativeName>
        <fullName evidence="7">Phosphoglucose isomerase</fullName>
        <shortName evidence="7">PGI</shortName>
    </alternativeName>
    <alternativeName>
        <fullName evidence="7">Phosphohexose isomerase</fullName>
        <shortName evidence="7">PHI</shortName>
    </alternativeName>
</protein>
<evidence type="ECO:0000256" key="4">
    <source>
        <dbReference type="ARBA" id="ARBA00023152"/>
    </source>
</evidence>
<dbReference type="SUPFAM" id="SSF53697">
    <property type="entry name" value="SIS domain"/>
    <property type="match status" value="1"/>
</dbReference>
<comment type="catalytic activity">
    <reaction evidence="6 7 8">
        <text>alpha-D-glucose 6-phosphate = beta-D-fructose 6-phosphate</text>
        <dbReference type="Rhea" id="RHEA:11816"/>
        <dbReference type="ChEBI" id="CHEBI:57634"/>
        <dbReference type="ChEBI" id="CHEBI:58225"/>
        <dbReference type="EC" id="5.3.1.9"/>
    </reaction>
</comment>
<accession>A0A255Y490</accession>
<dbReference type="EC" id="5.3.1.9" evidence="7"/>
<dbReference type="PANTHER" id="PTHR11469:SF1">
    <property type="entry name" value="GLUCOSE-6-PHOSPHATE ISOMERASE"/>
    <property type="match status" value="1"/>
</dbReference>
<dbReference type="CDD" id="cd05016">
    <property type="entry name" value="SIS_PGI_2"/>
    <property type="match status" value="1"/>
</dbReference>
<dbReference type="UniPathway" id="UPA00138"/>
<dbReference type="GO" id="GO:0006096">
    <property type="term" value="P:glycolytic process"/>
    <property type="evidence" value="ECO:0007669"/>
    <property type="project" value="UniProtKB-UniRule"/>
</dbReference>
<dbReference type="AlphaFoldDB" id="A0A255Y490"/>
<dbReference type="EMBL" id="NOXT01000126">
    <property type="protein sequence ID" value="OYQ24052.1"/>
    <property type="molecule type" value="Genomic_DNA"/>
</dbReference>
<dbReference type="InterPro" id="IPR035482">
    <property type="entry name" value="SIS_PGI_2"/>
</dbReference>
<evidence type="ECO:0000256" key="5">
    <source>
        <dbReference type="ARBA" id="ARBA00023235"/>
    </source>
</evidence>
<dbReference type="PROSITE" id="PS00174">
    <property type="entry name" value="P_GLUCOSE_ISOMERASE_2"/>
    <property type="match status" value="1"/>
</dbReference>
<dbReference type="RefSeq" id="WP_094475265.1">
    <property type="nucleotide sequence ID" value="NZ_NOXT01000126.1"/>
</dbReference>
<dbReference type="GO" id="GO:0097367">
    <property type="term" value="F:carbohydrate derivative binding"/>
    <property type="evidence" value="ECO:0007669"/>
    <property type="project" value="InterPro"/>
</dbReference>
<dbReference type="CDD" id="cd05015">
    <property type="entry name" value="SIS_PGI_1"/>
    <property type="match status" value="1"/>
</dbReference>
<dbReference type="OrthoDB" id="140919at2"/>
<dbReference type="GO" id="GO:0006094">
    <property type="term" value="P:gluconeogenesis"/>
    <property type="evidence" value="ECO:0007669"/>
    <property type="project" value="UniProtKB-UniRule"/>
</dbReference>
<comment type="similarity">
    <text evidence="2 7 8">Belongs to the GPI family.</text>
</comment>
<dbReference type="InterPro" id="IPR023096">
    <property type="entry name" value="G6P_Isomerase_C"/>
</dbReference>
<dbReference type="InterPro" id="IPR018189">
    <property type="entry name" value="Phosphoglucose_isomerase_CS"/>
</dbReference>
<keyword evidence="10" id="KW-1185">Reference proteome</keyword>
<keyword evidence="5 7" id="KW-0413">Isomerase</keyword>
<dbReference type="InterPro" id="IPR035476">
    <property type="entry name" value="SIS_PGI_1"/>
</dbReference>
<comment type="pathway">
    <text evidence="7">Carbohydrate biosynthesis; gluconeogenesis.</text>
</comment>